<dbReference type="PANTHER" id="PTHR43479">
    <property type="entry name" value="ACREF/ENVCD OPERON REPRESSOR-RELATED"/>
    <property type="match status" value="1"/>
</dbReference>
<sequence length="204" mass="24197">MKFALDCPKLFDDATLLGDDRMFPLLYMFPMDNENKVARNSILSALLTLMRQKKIDDIRIKELCRVAGVSRSTFHRNFESKEQVIELYFDSHFELLFERVESLSRKTPNELYKYYFNFMMHHSELIHLLRINQREHILTQCMIEYLPYLMHHNIVLSLDVPTNYEVDYLANGLSALTFSWESQNFEETPAQMANIFQLLLRIAA</sequence>
<comment type="caution">
    <text evidence="4">The sequence shown here is derived from an EMBL/GenBank/DDBJ whole genome shotgun (WGS) entry which is preliminary data.</text>
</comment>
<dbReference type="SUPFAM" id="SSF46689">
    <property type="entry name" value="Homeodomain-like"/>
    <property type="match status" value="1"/>
</dbReference>
<dbReference type="InterPro" id="IPR050624">
    <property type="entry name" value="HTH-type_Tx_Regulator"/>
</dbReference>
<reference evidence="4 5" key="1">
    <citation type="journal article" date="2019" name="Appl. Environ. Microbiol.">
        <title>Genetic determinants of hydroxycinnamic acid metabolism in heterofermentative lactobacilli.</title>
        <authorList>
            <person name="Gaur G."/>
            <person name="Oh J.H."/>
            <person name="Filannino P."/>
            <person name="Gobbetti M."/>
            <person name="van Pijkeren J.P."/>
            <person name="Ganzle M.G."/>
        </authorList>
    </citation>
    <scope>NUCLEOTIDE SEQUENCE [LARGE SCALE GENOMIC DNA]</scope>
    <source>
        <strain evidence="4 5">C5</strain>
    </source>
</reference>
<evidence type="ECO:0000256" key="1">
    <source>
        <dbReference type="ARBA" id="ARBA00023125"/>
    </source>
</evidence>
<dbReference type="Pfam" id="PF00440">
    <property type="entry name" value="TetR_N"/>
    <property type="match status" value="1"/>
</dbReference>
<dbReference type="InterPro" id="IPR001647">
    <property type="entry name" value="HTH_TetR"/>
</dbReference>
<name>A0A6N9HZY7_9LACO</name>
<evidence type="ECO:0000259" key="3">
    <source>
        <dbReference type="PROSITE" id="PS50977"/>
    </source>
</evidence>
<feature type="DNA-binding region" description="H-T-H motif" evidence="2">
    <location>
        <begin position="59"/>
        <end position="78"/>
    </location>
</feature>
<proteinExistence type="predicted"/>
<dbReference type="PANTHER" id="PTHR43479:SF11">
    <property type="entry name" value="ACREF_ENVCD OPERON REPRESSOR-RELATED"/>
    <property type="match status" value="1"/>
</dbReference>
<organism evidence="4 5">
    <name type="scientific">Furfurilactobacillus milii</name>
    <dbReference type="NCBI Taxonomy" id="2888272"/>
    <lineage>
        <taxon>Bacteria</taxon>
        <taxon>Bacillati</taxon>
        <taxon>Bacillota</taxon>
        <taxon>Bacilli</taxon>
        <taxon>Lactobacillales</taxon>
        <taxon>Lactobacillaceae</taxon>
        <taxon>Furfurilactobacillus</taxon>
    </lineage>
</organism>
<dbReference type="PROSITE" id="PS50977">
    <property type="entry name" value="HTH_TETR_2"/>
    <property type="match status" value="1"/>
</dbReference>
<keyword evidence="1 2" id="KW-0238">DNA-binding</keyword>
<evidence type="ECO:0000256" key="2">
    <source>
        <dbReference type="PROSITE-ProRule" id="PRU00335"/>
    </source>
</evidence>
<dbReference type="EMBL" id="WEZQ01000001">
    <property type="protein sequence ID" value="MYV16047.1"/>
    <property type="molecule type" value="Genomic_DNA"/>
</dbReference>
<dbReference type="AlphaFoldDB" id="A0A6N9HZY7"/>
<evidence type="ECO:0000313" key="4">
    <source>
        <dbReference type="EMBL" id="MYV16047.1"/>
    </source>
</evidence>
<evidence type="ECO:0000313" key="5">
    <source>
        <dbReference type="Proteomes" id="UP000449209"/>
    </source>
</evidence>
<dbReference type="GO" id="GO:0003677">
    <property type="term" value="F:DNA binding"/>
    <property type="evidence" value="ECO:0007669"/>
    <property type="project" value="UniProtKB-UniRule"/>
</dbReference>
<dbReference type="Proteomes" id="UP000449209">
    <property type="component" value="Unassembled WGS sequence"/>
</dbReference>
<dbReference type="InterPro" id="IPR009057">
    <property type="entry name" value="Homeodomain-like_sf"/>
</dbReference>
<accession>A0A6N9HZY7</accession>
<gene>
    <name evidence="4" type="ORF">GB993_00690</name>
</gene>
<dbReference type="Gene3D" id="1.10.357.10">
    <property type="entry name" value="Tetracycline Repressor, domain 2"/>
    <property type="match status" value="1"/>
</dbReference>
<protein>
    <submittedName>
        <fullName evidence="4">TetR family transcriptional regulator</fullName>
    </submittedName>
</protein>
<feature type="domain" description="HTH tetR-type" evidence="3">
    <location>
        <begin position="36"/>
        <end position="96"/>
    </location>
</feature>